<evidence type="ECO:0000259" key="1">
    <source>
        <dbReference type="Pfam" id="PF07727"/>
    </source>
</evidence>
<feature type="domain" description="Reverse transcriptase Ty1/copia-type" evidence="1">
    <location>
        <begin position="33"/>
        <end position="236"/>
    </location>
</feature>
<sequence length="329" mass="36860">MLKGNQVICARHLPGVDHEQGSAQIPKGKLGRVLSHKARLVAQGFSQAPGLDFSEMFSPVVRHTTVQLVLSIAAMNRWSLRQLDVKNAFLHGDLEEEVFMRQPQGFEDSKYPTHVYLLRKSLYGLKQAPRAWNAKFTGHLPAIGFTVSHSDPNSVILLLYVDDIILTGSKDSLVQEVIDELSAVFEMKDMGRLTYFLGLQISYNDNGDIFVCQTKYARDLLAKAGMATCQSCTTPCKPHCQLLASEGDSLSDPTMYRSIYMTQPSDLHFQLVKRILRYIHGTLDHGLNFTSGSWDLHAYSDADWASDFPGNLRSKILFLEVQLRLSTGH</sequence>
<dbReference type="PANTHER" id="PTHR11439">
    <property type="entry name" value="GAG-POL-RELATED RETROTRANSPOSON"/>
    <property type="match status" value="1"/>
</dbReference>
<protein>
    <recommendedName>
        <fullName evidence="1">Reverse transcriptase Ty1/copia-type domain-containing protein</fullName>
    </recommendedName>
</protein>
<organism evidence="2">
    <name type="scientific">Prunus dulcis</name>
    <name type="common">Almond</name>
    <name type="synonym">Amygdalus dulcis</name>
    <dbReference type="NCBI Taxonomy" id="3755"/>
    <lineage>
        <taxon>Eukaryota</taxon>
        <taxon>Viridiplantae</taxon>
        <taxon>Streptophyta</taxon>
        <taxon>Embryophyta</taxon>
        <taxon>Tracheophyta</taxon>
        <taxon>Spermatophyta</taxon>
        <taxon>Magnoliopsida</taxon>
        <taxon>eudicotyledons</taxon>
        <taxon>Gunneridae</taxon>
        <taxon>Pentapetalae</taxon>
        <taxon>rosids</taxon>
        <taxon>fabids</taxon>
        <taxon>Rosales</taxon>
        <taxon>Rosaceae</taxon>
        <taxon>Amygdaloideae</taxon>
        <taxon>Amygdaleae</taxon>
        <taxon>Prunus</taxon>
    </lineage>
</organism>
<dbReference type="InterPro" id="IPR043502">
    <property type="entry name" value="DNA/RNA_pol_sf"/>
</dbReference>
<proteinExistence type="predicted"/>
<evidence type="ECO:0000313" key="2">
    <source>
        <dbReference type="EMBL" id="BBN67851.1"/>
    </source>
</evidence>
<dbReference type="Pfam" id="PF07727">
    <property type="entry name" value="RVT_2"/>
    <property type="match status" value="1"/>
</dbReference>
<dbReference type="InterPro" id="IPR013103">
    <property type="entry name" value="RVT_2"/>
</dbReference>
<dbReference type="EMBL" id="AP020545">
    <property type="protein sequence ID" value="BBN67851.1"/>
    <property type="molecule type" value="Genomic_DNA"/>
</dbReference>
<dbReference type="AlphaFoldDB" id="A0A5H2XUU0"/>
<dbReference type="PANTHER" id="PTHR11439:SF483">
    <property type="entry name" value="PEPTIDE SYNTHASE GLIP-LIKE, PUTATIVE (AFU_ORTHOLOGUE AFUA_3G12920)-RELATED"/>
    <property type="match status" value="1"/>
</dbReference>
<gene>
    <name evidence="2" type="ORF">Prudu_208S000100</name>
</gene>
<dbReference type="SUPFAM" id="SSF56672">
    <property type="entry name" value="DNA/RNA polymerases"/>
    <property type="match status" value="1"/>
</dbReference>
<reference evidence="2" key="1">
    <citation type="journal article" date="2019" name="Science">
        <title>Mutation of a bHLH transcription factor allowed almond domestication.</title>
        <authorList>
            <person name="Sanchez-Perez R."/>
            <person name="Pavan S."/>
            <person name="Mazzeo R."/>
            <person name="Moldovan C."/>
            <person name="Aiese Cigliano R."/>
            <person name="Del Cueto J."/>
            <person name="Ricciardi F."/>
            <person name="Lotti C."/>
            <person name="Ricciardi L."/>
            <person name="Dicenta F."/>
            <person name="Lopez-Marques R.L."/>
            <person name="Lindberg Moller B."/>
        </authorList>
    </citation>
    <scope>NUCLEOTIDE SEQUENCE</scope>
</reference>
<name>A0A5H2XUU0_PRUDU</name>
<accession>A0A5H2XUU0</accession>